<organism evidence="1 2">
    <name type="scientific">Streptomyces xanthophaeus</name>
    <dbReference type="NCBI Taxonomy" id="67385"/>
    <lineage>
        <taxon>Bacteria</taxon>
        <taxon>Bacillati</taxon>
        <taxon>Actinomycetota</taxon>
        <taxon>Actinomycetes</taxon>
        <taxon>Kitasatosporales</taxon>
        <taxon>Streptomycetaceae</taxon>
        <taxon>Streptomyces</taxon>
    </lineage>
</organism>
<dbReference type="AlphaFoldDB" id="A0A919H244"/>
<sequence length="121" mass="12403">MVPPEVASFVATASRLSGGTLDAIRWATATAVASGAYDQGAVPGLSAAEFSALNRQVRDAFAPRGEELRAGHPGGGLRSAIGCTTRTAQAIWKRERLTAGQYASLTEPFSVHGVPLPAGAP</sequence>
<evidence type="ECO:0000313" key="2">
    <source>
        <dbReference type="Proteomes" id="UP000600026"/>
    </source>
</evidence>
<proteinExistence type="predicted"/>
<reference evidence="1" key="1">
    <citation type="submission" date="2020-09" db="EMBL/GenBank/DDBJ databases">
        <title>Whole genome shotgun sequence of Streptomyces xanthophaeus NBRC 12829.</title>
        <authorList>
            <person name="Komaki H."/>
            <person name="Tamura T."/>
        </authorList>
    </citation>
    <scope>NUCLEOTIDE SEQUENCE</scope>
    <source>
        <strain evidence="1">NBRC 12829</strain>
    </source>
</reference>
<evidence type="ECO:0000313" key="1">
    <source>
        <dbReference type="EMBL" id="GHI89082.1"/>
    </source>
</evidence>
<keyword evidence="2" id="KW-1185">Reference proteome</keyword>
<protein>
    <submittedName>
        <fullName evidence="1">Uncharacterized protein</fullName>
    </submittedName>
</protein>
<dbReference type="Proteomes" id="UP000600026">
    <property type="component" value="Unassembled WGS sequence"/>
</dbReference>
<name>A0A919H244_9ACTN</name>
<dbReference type="EMBL" id="BNEE01000006">
    <property type="protein sequence ID" value="GHI89082.1"/>
    <property type="molecule type" value="Genomic_DNA"/>
</dbReference>
<gene>
    <name evidence="1" type="ORF">Sxan_64460</name>
</gene>
<accession>A0A919H244</accession>
<comment type="caution">
    <text evidence="1">The sequence shown here is derived from an EMBL/GenBank/DDBJ whole genome shotgun (WGS) entry which is preliminary data.</text>
</comment>